<dbReference type="Pfam" id="PF01632">
    <property type="entry name" value="Ribosomal_L35p"/>
    <property type="match status" value="1"/>
</dbReference>
<dbReference type="Gene3D" id="4.10.410.60">
    <property type="match status" value="1"/>
</dbReference>
<dbReference type="VEuPathDB" id="FungiDB:PYU1_G008185"/>
<dbReference type="PANTHER" id="PTHR33343:SF1">
    <property type="entry name" value="LARGE RIBOSOMAL SUBUNIT PROTEIN BL35M"/>
    <property type="match status" value="1"/>
</dbReference>
<keyword evidence="2 4" id="KW-0689">Ribosomal protein</keyword>
<dbReference type="eggNOG" id="ENOG502S86K">
    <property type="taxonomic scope" value="Eukaryota"/>
</dbReference>
<dbReference type="STRING" id="431595.K3WTA7"/>
<evidence type="ECO:0000256" key="1">
    <source>
        <dbReference type="ARBA" id="ARBA00006598"/>
    </source>
</evidence>
<dbReference type="InterPro" id="IPR021137">
    <property type="entry name" value="Ribosomal_bL35-like"/>
</dbReference>
<dbReference type="InterPro" id="IPR001706">
    <property type="entry name" value="Ribosomal_bL35"/>
</dbReference>
<keyword evidence="3 4" id="KW-0687">Ribonucleoprotein</keyword>
<reference evidence="6" key="2">
    <citation type="submission" date="2010-04" db="EMBL/GenBank/DDBJ databases">
        <authorList>
            <person name="Buell R."/>
            <person name="Hamilton J."/>
            <person name="Hostetler J."/>
        </authorList>
    </citation>
    <scope>NUCLEOTIDE SEQUENCE [LARGE SCALE GENOMIC DNA]</scope>
    <source>
        <strain evidence="6">DAOM:BR144</strain>
    </source>
</reference>
<evidence type="ECO:0000256" key="4">
    <source>
        <dbReference type="RuleBase" id="RU000568"/>
    </source>
</evidence>
<dbReference type="FunFam" id="4.10.410.60:FF:000001">
    <property type="entry name" value="50S ribosomal protein L35"/>
    <property type="match status" value="1"/>
</dbReference>
<dbReference type="PROSITE" id="PS00936">
    <property type="entry name" value="RIBOSOMAL_L35"/>
    <property type="match status" value="1"/>
</dbReference>
<dbReference type="PANTHER" id="PTHR33343">
    <property type="entry name" value="54S RIBOSOMAL PROTEIN BL35M"/>
    <property type="match status" value="1"/>
</dbReference>
<reference evidence="5" key="3">
    <citation type="submission" date="2015-02" db="UniProtKB">
        <authorList>
            <consortium name="EnsemblProtists"/>
        </authorList>
    </citation>
    <scope>IDENTIFICATION</scope>
    <source>
        <strain evidence="5">DAOM BR144</strain>
    </source>
</reference>
<evidence type="ECO:0000313" key="6">
    <source>
        <dbReference type="Proteomes" id="UP000019132"/>
    </source>
</evidence>
<dbReference type="NCBIfam" id="TIGR00001">
    <property type="entry name" value="rpmI_bact"/>
    <property type="match status" value="1"/>
</dbReference>
<dbReference type="SUPFAM" id="SSF143034">
    <property type="entry name" value="L35p-like"/>
    <property type="match status" value="1"/>
</dbReference>
<evidence type="ECO:0000256" key="3">
    <source>
        <dbReference type="ARBA" id="ARBA00023274"/>
    </source>
</evidence>
<dbReference type="GO" id="GO:0006412">
    <property type="term" value="P:translation"/>
    <property type="evidence" value="ECO:0007669"/>
    <property type="project" value="InterPro"/>
</dbReference>
<dbReference type="HAMAP" id="MF_00514">
    <property type="entry name" value="Ribosomal_bL35"/>
    <property type="match status" value="1"/>
</dbReference>
<reference evidence="6" key="1">
    <citation type="journal article" date="2010" name="Genome Biol.">
        <title>Genome sequence of the necrotrophic plant pathogen Pythium ultimum reveals original pathogenicity mechanisms and effector repertoire.</title>
        <authorList>
            <person name="Levesque C.A."/>
            <person name="Brouwer H."/>
            <person name="Cano L."/>
            <person name="Hamilton J.P."/>
            <person name="Holt C."/>
            <person name="Huitema E."/>
            <person name="Raffaele S."/>
            <person name="Robideau G.P."/>
            <person name="Thines M."/>
            <person name="Win J."/>
            <person name="Zerillo M.M."/>
            <person name="Beakes G.W."/>
            <person name="Boore J.L."/>
            <person name="Busam D."/>
            <person name="Dumas B."/>
            <person name="Ferriera S."/>
            <person name="Fuerstenberg S.I."/>
            <person name="Gachon C.M."/>
            <person name="Gaulin E."/>
            <person name="Govers F."/>
            <person name="Grenville-Briggs L."/>
            <person name="Horner N."/>
            <person name="Hostetler J."/>
            <person name="Jiang R.H."/>
            <person name="Johnson J."/>
            <person name="Krajaejun T."/>
            <person name="Lin H."/>
            <person name="Meijer H.J."/>
            <person name="Moore B."/>
            <person name="Morris P."/>
            <person name="Phuntmart V."/>
            <person name="Puiu D."/>
            <person name="Shetty J."/>
            <person name="Stajich J.E."/>
            <person name="Tripathy S."/>
            <person name="Wawra S."/>
            <person name="van West P."/>
            <person name="Whitty B.R."/>
            <person name="Coutinho P.M."/>
            <person name="Henrissat B."/>
            <person name="Martin F."/>
            <person name="Thomas P.D."/>
            <person name="Tyler B.M."/>
            <person name="De Vries R.P."/>
            <person name="Kamoun S."/>
            <person name="Yandell M."/>
            <person name="Tisserat N."/>
            <person name="Buell C.R."/>
        </authorList>
    </citation>
    <scope>NUCLEOTIDE SEQUENCE</scope>
    <source>
        <strain evidence="6">DAOM:BR144</strain>
    </source>
</reference>
<dbReference type="GO" id="GO:0003735">
    <property type="term" value="F:structural constituent of ribosome"/>
    <property type="evidence" value="ECO:0007669"/>
    <property type="project" value="InterPro"/>
</dbReference>
<sequence>MALFRSLTRQFKALAVAPARVAAPAAAPALRTFPGLANALPSSALSNPFLTNAAGFPQLQVRCKGYKLKTKSAVKKRFTVNCNGLVKRAQANKRHIATKKTRERIRRLGKPVFVEGKIRKNILSMMSK</sequence>
<dbReference type="Proteomes" id="UP000019132">
    <property type="component" value="Unassembled WGS sequence"/>
</dbReference>
<dbReference type="AlphaFoldDB" id="K3WTA7"/>
<accession>K3WTA7</accession>
<dbReference type="EnsemblProtists" id="PYU1_T008201">
    <property type="protein sequence ID" value="PYU1_T008201"/>
    <property type="gene ID" value="PYU1_G008185"/>
</dbReference>
<dbReference type="GO" id="GO:0015934">
    <property type="term" value="C:large ribosomal subunit"/>
    <property type="evidence" value="ECO:0007669"/>
    <property type="project" value="TreeGrafter"/>
</dbReference>
<dbReference type="PRINTS" id="PR00064">
    <property type="entry name" value="RIBOSOMALL35"/>
</dbReference>
<keyword evidence="6" id="KW-1185">Reference proteome</keyword>
<protein>
    <recommendedName>
        <fullName evidence="4">50S ribosomal protein L35</fullName>
    </recommendedName>
</protein>
<comment type="similarity">
    <text evidence="1 4">Belongs to the bacterial ribosomal protein bL35 family.</text>
</comment>
<dbReference type="InParanoid" id="K3WTA7"/>
<evidence type="ECO:0000256" key="2">
    <source>
        <dbReference type="ARBA" id="ARBA00022980"/>
    </source>
</evidence>
<organism evidence="5 6">
    <name type="scientific">Globisporangium ultimum (strain ATCC 200006 / CBS 805.95 / DAOM BR144)</name>
    <name type="common">Pythium ultimum</name>
    <dbReference type="NCBI Taxonomy" id="431595"/>
    <lineage>
        <taxon>Eukaryota</taxon>
        <taxon>Sar</taxon>
        <taxon>Stramenopiles</taxon>
        <taxon>Oomycota</taxon>
        <taxon>Peronosporomycetes</taxon>
        <taxon>Pythiales</taxon>
        <taxon>Pythiaceae</taxon>
        <taxon>Globisporangium</taxon>
    </lineage>
</organism>
<evidence type="ECO:0000313" key="5">
    <source>
        <dbReference type="EnsemblProtists" id="PYU1_T008201"/>
    </source>
</evidence>
<dbReference type="InterPro" id="IPR018265">
    <property type="entry name" value="Ribosomal_bL35_CS"/>
</dbReference>
<dbReference type="HOGENOM" id="CLU_1963991_0_0_1"/>
<proteinExistence type="inferred from homology"/>
<dbReference type="EMBL" id="GL376619">
    <property type="status" value="NOT_ANNOTATED_CDS"/>
    <property type="molecule type" value="Genomic_DNA"/>
</dbReference>
<dbReference type="InterPro" id="IPR037229">
    <property type="entry name" value="Ribosomal_bL35_sf"/>
</dbReference>
<name>K3WTA7_GLOUD</name>